<accession>A0A6J1QN27</accession>
<reference evidence="4" key="1">
    <citation type="submission" date="2025-08" db="UniProtKB">
        <authorList>
            <consortium name="RefSeq"/>
        </authorList>
    </citation>
    <scope>IDENTIFICATION</scope>
    <source>
        <tissue evidence="4">Whole body</tissue>
    </source>
</reference>
<organism evidence="3 4">
    <name type="scientific">Temnothorax curvispinosus</name>
    <dbReference type="NCBI Taxonomy" id="300111"/>
    <lineage>
        <taxon>Eukaryota</taxon>
        <taxon>Metazoa</taxon>
        <taxon>Ecdysozoa</taxon>
        <taxon>Arthropoda</taxon>
        <taxon>Hexapoda</taxon>
        <taxon>Insecta</taxon>
        <taxon>Pterygota</taxon>
        <taxon>Neoptera</taxon>
        <taxon>Endopterygota</taxon>
        <taxon>Hymenoptera</taxon>
        <taxon>Apocrita</taxon>
        <taxon>Aculeata</taxon>
        <taxon>Formicoidea</taxon>
        <taxon>Formicidae</taxon>
        <taxon>Myrmicinae</taxon>
        <taxon>Temnothorax</taxon>
    </lineage>
</organism>
<name>A0A6J1QN27_9HYME</name>
<feature type="region of interest" description="Disordered" evidence="1">
    <location>
        <begin position="203"/>
        <end position="283"/>
    </location>
</feature>
<protein>
    <submittedName>
        <fullName evidence="4">DNA ligase 1-like isoform X2</fullName>
    </submittedName>
</protein>
<evidence type="ECO:0000313" key="3">
    <source>
        <dbReference type="Proteomes" id="UP000504618"/>
    </source>
</evidence>
<feature type="region of interest" description="Disordered" evidence="1">
    <location>
        <begin position="94"/>
        <end position="152"/>
    </location>
</feature>
<feature type="domain" description="DUF4806" evidence="2">
    <location>
        <begin position="325"/>
        <end position="391"/>
    </location>
</feature>
<dbReference type="PANTHER" id="PTHR34153">
    <property type="entry name" value="SI:CH211-262H13.3-RELATED-RELATED"/>
    <property type="match status" value="1"/>
</dbReference>
<proteinExistence type="predicted"/>
<evidence type="ECO:0000259" key="2">
    <source>
        <dbReference type="Pfam" id="PF16064"/>
    </source>
</evidence>
<dbReference type="Proteomes" id="UP000504618">
    <property type="component" value="Unplaced"/>
</dbReference>
<dbReference type="AlphaFoldDB" id="A0A6J1QN27"/>
<dbReference type="RefSeq" id="XP_024883877.1">
    <property type="nucleotide sequence ID" value="XM_025028109.1"/>
</dbReference>
<dbReference type="PANTHER" id="PTHR34153:SF2">
    <property type="entry name" value="SI:CH211-262H13.3-RELATED"/>
    <property type="match status" value="1"/>
</dbReference>
<evidence type="ECO:0000313" key="4">
    <source>
        <dbReference type="RefSeq" id="XP_024883877.1"/>
    </source>
</evidence>
<keyword evidence="3" id="KW-1185">Reference proteome</keyword>
<feature type="compositionally biased region" description="Basic and acidic residues" evidence="1">
    <location>
        <begin position="119"/>
        <end position="141"/>
    </location>
</feature>
<feature type="compositionally biased region" description="Polar residues" evidence="1">
    <location>
        <begin position="143"/>
        <end position="152"/>
    </location>
</feature>
<gene>
    <name evidence="4" type="primary">LOC112462375</name>
</gene>
<feature type="compositionally biased region" description="Basic and acidic residues" evidence="1">
    <location>
        <begin position="260"/>
        <end position="272"/>
    </location>
</feature>
<dbReference type="Pfam" id="PF16064">
    <property type="entry name" value="DUF4806"/>
    <property type="match status" value="1"/>
</dbReference>
<evidence type="ECO:0000256" key="1">
    <source>
        <dbReference type="SAM" id="MobiDB-lite"/>
    </source>
</evidence>
<sequence length="434" mass="49230">MVQYFVVFFDEFCNLVPENWVKSNSKSVCWPPKKKKFTKQKMHLLEPDGEWQDYKYHKLLGPFETFEVANKVEEHCMQASTNEDTDETCSKALSGTMNKRVGRKPPHLESASEEEEEEKTSASEEEKEEKEKKEEEAKLNEANKGSKNNSNSVFEKELSYAQKQTKSKLPASGRMDCDLTCHVGAVTSSKAVKSVLKPPAQKYISTGEGSSVPMKKRRTDDQNSAATNVWESGDDTDTTQTNESCRTKTNESMDSTVSSENDRAHGLQRGERGPATTKRNTQSEPMTVGQFLKYYKQMESKLNHLISLQGHGRPLPQEEQNLLPEFPLENNRELEDFDANLSQSADVRSQFIRDIQLVGGANASKFTRAVLRHVMTDSLAKIYSWSGQRKTLKFSSTVICQLIIKTISKQTDATRTSIKEIIKSWLQHATDRMR</sequence>
<dbReference type="InterPro" id="IPR032071">
    <property type="entry name" value="DUF4806"/>
</dbReference>
<dbReference type="GeneID" id="112462375"/>